<dbReference type="Proteomes" id="UP000823775">
    <property type="component" value="Unassembled WGS sequence"/>
</dbReference>
<name>A0ABS8VBP4_DATST</name>
<dbReference type="EMBL" id="JACEIK010004122">
    <property type="protein sequence ID" value="MCD9644312.1"/>
    <property type="molecule type" value="Genomic_DNA"/>
</dbReference>
<organism evidence="1 2">
    <name type="scientific">Datura stramonium</name>
    <name type="common">Jimsonweed</name>
    <name type="synonym">Common thornapple</name>
    <dbReference type="NCBI Taxonomy" id="4076"/>
    <lineage>
        <taxon>Eukaryota</taxon>
        <taxon>Viridiplantae</taxon>
        <taxon>Streptophyta</taxon>
        <taxon>Embryophyta</taxon>
        <taxon>Tracheophyta</taxon>
        <taxon>Spermatophyta</taxon>
        <taxon>Magnoliopsida</taxon>
        <taxon>eudicotyledons</taxon>
        <taxon>Gunneridae</taxon>
        <taxon>Pentapetalae</taxon>
        <taxon>asterids</taxon>
        <taxon>lamiids</taxon>
        <taxon>Solanales</taxon>
        <taxon>Solanaceae</taxon>
        <taxon>Solanoideae</taxon>
        <taxon>Datureae</taxon>
        <taxon>Datura</taxon>
    </lineage>
</organism>
<dbReference type="PANTHER" id="PTHR31366:SF2">
    <property type="entry name" value="UPF0739 PROTEIN C1ORF74"/>
    <property type="match status" value="1"/>
</dbReference>
<keyword evidence="2" id="KW-1185">Reference proteome</keyword>
<comment type="caution">
    <text evidence="1">The sequence shown here is derived from an EMBL/GenBank/DDBJ whole genome shotgun (WGS) entry which is preliminary data.</text>
</comment>
<gene>
    <name evidence="1" type="ORF">HAX54_032495</name>
</gene>
<dbReference type="InterPro" id="IPR027850">
    <property type="entry name" value="DUF4504"/>
</dbReference>
<sequence length="130" mass="14505">DCAVFKPLHVMVIEDMIYLVHGRAFAEFVKSSLNLEMRLIFVDLEHDPPKMITQAEESSVAAELILAQKTFSSIFSENGIKTDHLEHQKSEVRANIDSSVYKPTSSLSSEVIDLSECIKDTHVTVPTLNG</sequence>
<dbReference type="PANTHER" id="PTHR31366">
    <property type="entry name" value="UPF0739 PROTEIN C1ORF74"/>
    <property type="match status" value="1"/>
</dbReference>
<evidence type="ECO:0000313" key="1">
    <source>
        <dbReference type="EMBL" id="MCD9644312.1"/>
    </source>
</evidence>
<reference evidence="1 2" key="1">
    <citation type="journal article" date="2021" name="BMC Genomics">
        <title>Datura genome reveals duplications of psychoactive alkaloid biosynthetic genes and high mutation rate following tissue culture.</title>
        <authorList>
            <person name="Rajewski A."/>
            <person name="Carter-House D."/>
            <person name="Stajich J."/>
            <person name="Litt A."/>
        </authorList>
    </citation>
    <scope>NUCLEOTIDE SEQUENCE [LARGE SCALE GENOMIC DNA]</scope>
    <source>
        <strain evidence="1">AR-01</strain>
    </source>
</reference>
<protein>
    <submittedName>
        <fullName evidence="1">Uncharacterized protein</fullName>
    </submittedName>
</protein>
<evidence type="ECO:0000313" key="2">
    <source>
        <dbReference type="Proteomes" id="UP000823775"/>
    </source>
</evidence>
<feature type="non-terminal residue" evidence="1">
    <location>
        <position position="1"/>
    </location>
</feature>
<accession>A0ABS8VBP4</accession>
<dbReference type="Pfam" id="PF14953">
    <property type="entry name" value="DUF4504"/>
    <property type="match status" value="1"/>
</dbReference>
<proteinExistence type="predicted"/>